<evidence type="ECO:0000256" key="5">
    <source>
        <dbReference type="SAM" id="MobiDB-lite"/>
    </source>
</evidence>
<dbReference type="GO" id="GO:0070006">
    <property type="term" value="F:metalloaminopeptidase activity"/>
    <property type="evidence" value="ECO:0007669"/>
    <property type="project" value="InterPro"/>
</dbReference>
<comment type="similarity">
    <text evidence="1">Belongs to the peptidase M17 family.</text>
</comment>
<dbReference type="AlphaFoldDB" id="A0A6A7FNA8"/>
<evidence type="ECO:0000256" key="3">
    <source>
        <dbReference type="ARBA" id="ARBA00022670"/>
    </source>
</evidence>
<dbReference type="Pfam" id="PF18295">
    <property type="entry name" value="Pdase_M17_N2"/>
    <property type="match status" value="1"/>
</dbReference>
<evidence type="ECO:0000256" key="2">
    <source>
        <dbReference type="ARBA" id="ARBA00022438"/>
    </source>
</evidence>
<feature type="domain" description="Cytosol aminopeptidase" evidence="6">
    <location>
        <begin position="341"/>
        <end position="348"/>
    </location>
</feature>
<dbReference type="EMBL" id="IACT01000050">
    <property type="protein sequence ID" value="LAC19505.1"/>
    <property type="molecule type" value="mRNA"/>
</dbReference>
<dbReference type="PANTHER" id="PTHR11963">
    <property type="entry name" value="LEUCINE AMINOPEPTIDASE-RELATED"/>
    <property type="match status" value="1"/>
</dbReference>
<reference evidence="7" key="1">
    <citation type="submission" date="2017-11" db="EMBL/GenBank/DDBJ databases">
        <title>The sensing device of the deep-sea amphipod.</title>
        <authorList>
            <person name="Kobayashi H."/>
            <person name="Nagahama T."/>
            <person name="Arai W."/>
            <person name="Sasagawa Y."/>
            <person name="Umeda M."/>
            <person name="Hayashi T."/>
            <person name="Nikaido I."/>
            <person name="Watanabe H."/>
            <person name="Oguri K."/>
            <person name="Kitazato H."/>
            <person name="Fujioka K."/>
            <person name="Kido Y."/>
            <person name="Takami H."/>
        </authorList>
    </citation>
    <scope>NUCLEOTIDE SEQUENCE</scope>
    <source>
        <tissue evidence="7">Whole body</tissue>
    </source>
</reference>
<keyword evidence="4" id="KW-0378">Hydrolase</keyword>
<keyword evidence="3" id="KW-0645">Protease</keyword>
<evidence type="ECO:0000313" key="7">
    <source>
        <dbReference type="EMBL" id="LAC19505.1"/>
    </source>
</evidence>
<dbReference type="Gene3D" id="3.40.630.10">
    <property type="entry name" value="Zn peptidases"/>
    <property type="match status" value="1"/>
</dbReference>
<accession>A0A6A7FNA8</accession>
<dbReference type="PRINTS" id="PR00481">
    <property type="entry name" value="LAMNOPPTDASE"/>
</dbReference>
<evidence type="ECO:0000259" key="6">
    <source>
        <dbReference type="PROSITE" id="PS00631"/>
    </source>
</evidence>
<dbReference type="GO" id="GO:0005737">
    <property type="term" value="C:cytoplasm"/>
    <property type="evidence" value="ECO:0007669"/>
    <property type="project" value="InterPro"/>
</dbReference>
<evidence type="ECO:0000256" key="4">
    <source>
        <dbReference type="ARBA" id="ARBA00022801"/>
    </source>
</evidence>
<dbReference type="GO" id="GO:0030145">
    <property type="term" value="F:manganese ion binding"/>
    <property type="evidence" value="ECO:0007669"/>
    <property type="project" value="InterPro"/>
</dbReference>
<dbReference type="Gene3D" id="3.40.50.10590">
    <property type="entry name" value="Zn-dependent exopeptidases"/>
    <property type="match status" value="1"/>
</dbReference>
<feature type="region of interest" description="Disordered" evidence="5">
    <location>
        <begin position="510"/>
        <end position="552"/>
    </location>
</feature>
<dbReference type="PROSITE" id="PS00631">
    <property type="entry name" value="CYTOSOL_AP"/>
    <property type="match status" value="1"/>
</dbReference>
<evidence type="ECO:0000256" key="1">
    <source>
        <dbReference type="ARBA" id="ARBA00009528"/>
    </source>
</evidence>
<dbReference type="SUPFAM" id="SSF53187">
    <property type="entry name" value="Zn-dependent exopeptidases"/>
    <property type="match status" value="1"/>
</dbReference>
<dbReference type="PANTHER" id="PTHR11963:SF4">
    <property type="entry name" value="AMINOPEPTIDASE NPEPL1-RELATED"/>
    <property type="match status" value="1"/>
</dbReference>
<dbReference type="InterPro" id="IPR041417">
    <property type="entry name" value="NPEPL1_N"/>
</dbReference>
<dbReference type="GO" id="GO:0006508">
    <property type="term" value="P:proteolysis"/>
    <property type="evidence" value="ECO:0007669"/>
    <property type="project" value="UniProtKB-KW"/>
</dbReference>
<dbReference type="InterPro" id="IPR000819">
    <property type="entry name" value="Peptidase_M17_C"/>
</dbReference>
<sequence length="552" mass="59640">MCGETEVTVQAGLEPCDPHKTPVLIIGQQKHLAQLSYSDIACKLKSRVTQEIWNHGVKSLQPSPTDTVSLYLNLCSVAALPTKVSRHNTESRAHSITKIVRSQTVAADEEYIVLVCERSSAYASVCAAARAYPLYSRKSSVLKSKRRQKVIIEVVLSGSTSTTLDDDDIRTMKAAIYGLRLAARIVDTPANEMTTIEFLKEIREVGKKLDIVPLVYEGEELRKMGMGGLYGVGKAASTPPVLAVLSHRPEGATKRFAWVGKGIVYDTGGLSMKTKTTMPGMKRDCGGAAAVLGAFYHAVTCGFKEDLCAIFCLAENAVGPDATKPDDIHKLYSGRTVEINNTDAEGRLVLGDGVAFALQDKCCDVIVDMATLTGAQATATGKYHAAILTNCPEMEECCVQAGRSSGELNHPLVYTPELHFHEFASAVADMKNSAADRNNAASSCAGLFIGAQLGFDYPGKWLHIDMASPVCMGERATGYGSSLLPVLFGEYTESQLLKSLAPKLPKIEHISKNNNKNDDVDNNGDMEPVRSATGKSELQDNDYPVHKKSRVQ</sequence>
<keyword evidence="2 7" id="KW-0031">Aminopeptidase</keyword>
<protein>
    <submittedName>
        <fullName evidence="7">Aminopeptidase NPEPL1</fullName>
    </submittedName>
</protein>
<organism evidence="7">
    <name type="scientific">Hirondellea gigas</name>
    <dbReference type="NCBI Taxonomy" id="1518452"/>
    <lineage>
        <taxon>Eukaryota</taxon>
        <taxon>Metazoa</taxon>
        <taxon>Ecdysozoa</taxon>
        <taxon>Arthropoda</taxon>
        <taxon>Crustacea</taxon>
        <taxon>Multicrustacea</taxon>
        <taxon>Malacostraca</taxon>
        <taxon>Eumalacostraca</taxon>
        <taxon>Peracarida</taxon>
        <taxon>Amphipoda</taxon>
        <taxon>Amphilochidea</taxon>
        <taxon>Lysianassida</taxon>
        <taxon>Lysianassidira</taxon>
        <taxon>Lysianassoidea</taxon>
        <taxon>Lysianassidae</taxon>
        <taxon>Hirondellea</taxon>
    </lineage>
</organism>
<proteinExistence type="evidence at transcript level"/>
<dbReference type="CDD" id="cd00433">
    <property type="entry name" value="Peptidase_M17"/>
    <property type="match status" value="1"/>
</dbReference>
<name>A0A6A7FNA8_9CRUS</name>
<dbReference type="InterPro" id="IPR011356">
    <property type="entry name" value="Leucine_aapep/pepB"/>
</dbReference>
<feature type="compositionally biased region" description="Basic and acidic residues" evidence="5">
    <location>
        <begin position="510"/>
        <end position="519"/>
    </location>
</feature>
<dbReference type="Pfam" id="PF00883">
    <property type="entry name" value="Peptidase_M17"/>
    <property type="match status" value="1"/>
</dbReference>